<dbReference type="RefSeq" id="WP_151727594.1">
    <property type="nucleotide sequence ID" value="NZ_BKZV01000001.1"/>
</dbReference>
<reference evidence="1 2" key="1">
    <citation type="journal article" date="2019" name="Int. J. Syst. Evol. Microbiol.">
        <title>Thermogemmatispora aurantia sp. nov. and Thermogemmatispora argillosa sp. nov., within the class Ktedonobacteria, and emended description of the genus Thermogemmatispora.</title>
        <authorList>
            <person name="Zheng Y."/>
            <person name="Wang C.M."/>
            <person name="Sakai Y."/>
            <person name="Abe K."/>
            <person name="Yokota A."/>
            <person name="Yabe S."/>
        </authorList>
    </citation>
    <scope>NUCLEOTIDE SEQUENCE [LARGE SCALE GENOMIC DNA]</scope>
    <source>
        <strain evidence="1 2">A1-2</strain>
    </source>
</reference>
<organism evidence="1 2">
    <name type="scientific">Thermogemmatispora aurantia</name>
    <dbReference type="NCBI Taxonomy" id="2045279"/>
    <lineage>
        <taxon>Bacteria</taxon>
        <taxon>Bacillati</taxon>
        <taxon>Chloroflexota</taxon>
        <taxon>Ktedonobacteria</taxon>
        <taxon>Thermogemmatisporales</taxon>
        <taxon>Thermogemmatisporaceae</taxon>
        <taxon>Thermogemmatispora</taxon>
    </lineage>
</organism>
<proteinExistence type="predicted"/>
<dbReference type="EMBL" id="BKZV01000001">
    <property type="protein sequence ID" value="GER82810.1"/>
    <property type="molecule type" value="Genomic_DNA"/>
</dbReference>
<keyword evidence="2" id="KW-1185">Reference proteome</keyword>
<accession>A0A5J4K7Y8</accession>
<sequence>MSKGDTNPRKLFIEDWELGALYWNCLTEAQGDEAEANRLVRQKYLDEFCSTRDIYLFLGTTWQYHRISPNPFIIIGVFYPPKQSQRQKTAPIQLSLF</sequence>
<gene>
    <name evidence="1" type="ORF">KTAU_14470</name>
</gene>
<protein>
    <submittedName>
        <fullName evidence="1">Uncharacterized protein</fullName>
    </submittedName>
</protein>
<dbReference type="AlphaFoldDB" id="A0A5J4K7Y8"/>
<evidence type="ECO:0000313" key="2">
    <source>
        <dbReference type="Proteomes" id="UP000334820"/>
    </source>
</evidence>
<comment type="caution">
    <text evidence="1">The sequence shown here is derived from an EMBL/GenBank/DDBJ whole genome shotgun (WGS) entry which is preliminary data.</text>
</comment>
<evidence type="ECO:0000313" key="1">
    <source>
        <dbReference type="EMBL" id="GER82810.1"/>
    </source>
</evidence>
<dbReference type="Proteomes" id="UP000334820">
    <property type="component" value="Unassembled WGS sequence"/>
</dbReference>
<name>A0A5J4K7Y8_9CHLR</name>